<evidence type="ECO:0000313" key="5">
    <source>
        <dbReference type="EMBL" id="SDS79968.1"/>
    </source>
</evidence>
<evidence type="ECO:0000313" key="8">
    <source>
        <dbReference type="Proteomes" id="UP000282140"/>
    </source>
</evidence>
<sequence>MPDQTFLILVVVLMMAVTFLPRALPLQINTEHWPPFVARALEYLPVAIVAAISVTPLLIKDQHVQLDRPEFYAAIPTLLCAYFSKNLFLSVAVGTAAYIALGAFMQA</sequence>
<dbReference type="EMBL" id="PEGB01000076">
    <property type="protein sequence ID" value="RLU04333.1"/>
    <property type="molecule type" value="Genomic_DNA"/>
</dbReference>
<dbReference type="EMBL" id="QFAW01000044">
    <property type="protein sequence ID" value="PWE40473.1"/>
    <property type="molecule type" value="Genomic_DNA"/>
</dbReference>
<evidence type="ECO:0000256" key="1">
    <source>
        <dbReference type="SAM" id="Phobius"/>
    </source>
</evidence>
<feature type="transmembrane region" description="Helical" evidence="1">
    <location>
        <begin position="6"/>
        <end position="24"/>
    </location>
</feature>
<dbReference type="RefSeq" id="WP_092274846.1">
    <property type="nucleotide sequence ID" value="NZ_CP196739.1"/>
</dbReference>
<evidence type="ECO:0000313" key="6">
    <source>
        <dbReference type="Proteomes" id="UP000198481"/>
    </source>
</evidence>
<dbReference type="OrthoDB" id="7870017at2"/>
<dbReference type="EMBL" id="LT629762">
    <property type="protein sequence ID" value="SDS79968.1"/>
    <property type="molecule type" value="Genomic_DNA"/>
</dbReference>
<protein>
    <submittedName>
        <fullName evidence="2">AzlD domain-containing protein</fullName>
    </submittedName>
    <submittedName>
        <fullName evidence="5">Branched-chain amino acid transport protein</fullName>
    </submittedName>
</protein>
<evidence type="ECO:0000313" key="2">
    <source>
        <dbReference type="EMBL" id="PWE40473.1"/>
    </source>
</evidence>
<proteinExistence type="predicted"/>
<dbReference type="Proteomes" id="UP000198481">
    <property type="component" value="Chromosome I"/>
</dbReference>
<reference evidence="8 9" key="2">
    <citation type="journal article" date="2018" name="Front. Microbiol.">
        <title>Discovery of Phloeophagus Beetles as a Source of Pseudomonas Strains That Produce Potentially New Bioactive Substances and Description of Pseudomonas bohemica sp. nov.</title>
        <authorList>
            <person name="Saati-Santamaria Z."/>
            <person name="Lopez-Mondejar R."/>
            <person name="Jimenez-Gomez A."/>
            <person name="Diez-Mendez A."/>
            <person name="Vetrovsky T."/>
            <person name="Igual J.M."/>
            <person name="Velazquez E."/>
            <person name="Kolarik M."/>
            <person name="Rivas R."/>
            <person name="Garcia-Fraile P."/>
        </authorList>
    </citation>
    <scope>NUCLEOTIDE SEQUENCE [LARGE SCALE GENOMIC DNA]</scope>
    <source>
        <strain evidence="4 9">A2-NA12</strain>
        <strain evidence="3 8">A2-NA13</strain>
    </source>
</reference>
<gene>
    <name evidence="2" type="ORF">C9I49_23800</name>
    <name evidence="4" type="ORF">CS076_06965</name>
    <name evidence="3" type="ORF">CS078_26330</name>
    <name evidence="5" type="ORF">SAMN05216222_2307</name>
</gene>
<evidence type="ECO:0000313" key="7">
    <source>
        <dbReference type="Proteomes" id="UP000245056"/>
    </source>
</evidence>
<dbReference type="Proteomes" id="UP000282672">
    <property type="component" value="Unassembled WGS sequence"/>
</dbReference>
<keyword evidence="1" id="KW-0472">Membrane</keyword>
<reference evidence="2 7" key="3">
    <citation type="submission" date="2018-05" db="EMBL/GenBank/DDBJ databases">
        <title>Genome sequences of two Antarctic strains of Pseudomonas prosekii: insights into adaptation to extreme conditions.</title>
        <authorList>
            <person name="Snopkova K."/>
            <person name="Dufkova K."/>
            <person name="Cejkova D."/>
            <person name="Sedlacek I."/>
            <person name="Smajs D."/>
        </authorList>
    </citation>
    <scope>NUCLEOTIDE SEQUENCE [LARGE SCALE GENOMIC DNA]</scope>
    <source>
        <strain evidence="2 7">P2673</strain>
    </source>
</reference>
<dbReference type="Proteomes" id="UP000245056">
    <property type="component" value="Unassembled WGS sequence"/>
</dbReference>
<evidence type="ECO:0000313" key="4">
    <source>
        <dbReference type="EMBL" id="RLU13372.1"/>
    </source>
</evidence>
<feature type="transmembrane region" description="Helical" evidence="1">
    <location>
        <begin position="71"/>
        <end position="101"/>
    </location>
</feature>
<dbReference type="EMBL" id="PEGA01000005">
    <property type="protein sequence ID" value="RLU13372.1"/>
    <property type="molecule type" value="Genomic_DNA"/>
</dbReference>
<accession>A0A1H1V5G0</accession>
<dbReference type="STRING" id="1148509.SAMN05216222_2307"/>
<keyword evidence="1" id="KW-1133">Transmembrane helix</keyword>
<dbReference type="Proteomes" id="UP000282140">
    <property type="component" value="Unassembled WGS sequence"/>
</dbReference>
<name>A0A1H1V5G0_9PSED</name>
<reference evidence="5 6" key="1">
    <citation type="submission" date="2016-10" db="EMBL/GenBank/DDBJ databases">
        <authorList>
            <person name="de Groot N.N."/>
        </authorList>
    </citation>
    <scope>NUCLEOTIDE SEQUENCE [LARGE SCALE GENOMIC DNA]</scope>
    <source>
        <strain evidence="5 6">LMG 26867</strain>
    </source>
</reference>
<dbReference type="InterPro" id="IPR008407">
    <property type="entry name" value="Brnchd-chn_aa_trnsp_AzlD"/>
</dbReference>
<dbReference type="AlphaFoldDB" id="A0A1H1V5G0"/>
<keyword evidence="8" id="KW-1185">Reference proteome</keyword>
<evidence type="ECO:0000313" key="3">
    <source>
        <dbReference type="EMBL" id="RLU04333.1"/>
    </source>
</evidence>
<evidence type="ECO:0000313" key="9">
    <source>
        <dbReference type="Proteomes" id="UP000282672"/>
    </source>
</evidence>
<dbReference type="Pfam" id="PF05437">
    <property type="entry name" value="AzlD"/>
    <property type="match status" value="1"/>
</dbReference>
<keyword evidence="1" id="KW-0812">Transmembrane</keyword>
<organism evidence="5 6">
    <name type="scientific">Pseudomonas prosekii</name>
    <dbReference type="NCBI Taxonomy" id="1148509"/>
    <lineage>
        <taxon>Bacteria</taxon>
        <taxon>Pseudomonadati</taxon>
        <taxon>Pseudomonadota</taxon>
        <taxon>Gammaproteobacteria</taxon>
        <taxon>Pseudomonadales</taxon>
        <taxon>Pseudomonadaceae</taxon>
        <taxon>Pseudomonas</taxon>
    </lineage>
</organism>
<feature type="transmembrane region" description="Helical" evidence="1">
    <location>
        <begin position="36"/>
        <end position="59"/>
    </location>
</feature>